<evidence type="ECO:0000313" key="3">
    <source>
        <dbReference type="Proteomes" id="UP001284601"/>
    </source>
</evidence>
<protein>
    <recommendedName>
        <fullName evidence="4">TrbC/VIRB2 family protein</fullName>
    </recommendedName>
</protein>
<organism evidence="2 3">
    <name type="scientific">Conexibacter stalactiti</name>
    <dbReference type="NCBI Taxonomy" id="1940611"/>
    <lineage>
        <taxon>Bacteria</taxon>
        <taxon>Bacillati</taxon>
        <taxon>Actinomycetota</taxon>
        <taxon>Thermoleophilia</taxon>
        <taxon>Solirubrobacterales</taxon>
        <taxon>Conexibacteraceae</taxon>
        <taxon>Conexibacter</taxon>
    </lineage>
</organism>
<keyword evidence="1" id="KW-1133">Transmembrane helix</keyword>
<evidence type="ECO:0000256" key="1">
    <source>
        <dbReference type="SAM" id="Phobius"/>
    </source>
</evidence>
<sequence>MTPKLTALAHGPRRPWLVVLTATAAVLALLMLAGGAELLMPAEQGDGTALGELNAAIGRVKGPATVLIGTLSGMGLLAGGAMTAIGLPQGLRMMTMSAVAICGVLLGNGIVA</sequence>
<gene>
    <name evidence="2" type="ORF">R7226_31320</name>
</gene>
<dbReference type="RefSeq" id="WP_318601493.1">
    <property type="nucleotide sequence ID" value="NZ_JAWSTH010000212.1"/>
</dbReference>
<evidence type="ECO:0000313" key="2">
    <source>
        <dbReference type="EMBL" id="MDW5598891.1"/>
    </source>
</evidence>
<dbReference type="Proteomes" id="UP001284601">
    <property type="component" value="Unassembled WGS sequence"/>
</dbReference>
<keyword evidence="3" id="KW-1185">Reference proteome</keyword>
<comment type="caution">
    <text evidence="2">The sequence shown here is derived from an EMBL/GenBank/DDBJ whole genome shotgun (WGS) entry which is preliminary data.</text>
</comment>
<proteinExistence type="predicted"/>
<feature type="transmembrane region" description="Helical" evidence="1">
    <location>
        <begin position="65"/>
        <end position="87"/>
    </location>
</feature>
<reference evidence="3" key="1">
    <citation type="submission" date="2023-07" db="EMBL/GenBank/DDBJ databases">
        <title>Conexibacter stalactiti sp. nov., isolated from stalactites in a lava cave and emended description of the genus Conexibacter.</title>
        <authorList>
            <person name="Lee S.D."/>
        </authorList>
    </citation>
    <scope>NUCLEOTIDE SEQUENCE [LARGE SCALE GENOMIC DNA]</scope>
    <source>
        <strain evidence="3">KCTC 39840</strain>
    </source>
</reference>
<name>A0ABU4HZX4_9ACTN</name>
<evidence type="ECO:0008006" key="4">
    <source>
        <dbReference type="Google" id="ProtNLM"/>
    </source>
</evidence>
<keyword evidence="1" id="KW-0812">Transmembrane</keyword>
<accession>A0ABU4HZX4</accession>
<keyword evidence="1" id="KW-0472">Membrane</keyword>
<dbReference type="EMBL" id="JAWSTH010000212">
    <property type="protein sequence ID" value="MDW5598891.1"/>
    <property type="molecule type" value="Genomic_DNA"/>
</dbReference>